<dbReference type="SMART" id="SM01114">
    <property type="entry name" value="CXC"/>
    <property type="match status" value="2"/>
</dbReference>
<dbReference type="PANTHER" id="PTHR12446:SF34">
    <property type="entry name" value="PROTEIN LIN-54 HOMOLOG"/>
    <property type="match status" value="1"/>
</dbReference>
<evidence type="ECO:0000256" key="3">
    <source>
        <dbReference type="ARBA" id="ARBA00023242"/>
    </source>
</evidence>
<evidence type="ECO:0000313" key="6">
    <source>
        <dbReference type="EMBL" id="CAE0370686.1"/>
    </source>
</evidence>
<accession>A0A7S3NMQ1</accession>
<feature type="region of interest" description="Disordered" evidence="4">
    <location>
        <begin position="143"/>
        <end position="224"/>
    </location>
</feature>
<feature type="region of interest" description="Disordered" evidence="4">
    <location>
        <begin position="1"/>
        <end position="38"/>
    </location>
</feature>
<evidence type="ECO:0000256" key="4">
    <source>
        <dbReference type="SAM" id="MobiDB-lite"/>
    </source>
</evidence>
<keyword evidence="3" id="KW-0539">Nucleus</keyword>
<feature type="region of interest" description="Disordered" evidence="4">
    <location>
        <begin position="241"/>
        <end position="318"/>
    </location>
</feature>
<name>A0A7S3NMQ1_9STRA</name>
<feature type="compositionally biased region" description="Polar residues" evidence="4">
    <location>
        <begin position="298"/>
        <end position="318"/>
    </location>
</feature>
<sequence length="560" mass="61161">MQSTITATESIRKRNNNDEFRKVRRNSSNSLNRDEAEEAELVESLASFSNHITESESTERPTTPIGAIGALMDVVQSEIISLSPTAVGRARSPHSLKQSGSQHTVIPESPFTTMAGQVHRPHTLQSPTKSDWLNNTLFALAPTNNHQVRSPIRTPPGPRRASSHGTPVSLSPGLEKLLLPPLPLAGTGQKGRQVGTPKRKEAPQIDDTQGTKYQRKETPNLTSPLIHDNFIFDASQLPDNLVSDQLPPETPVRDHSIPQVTNSPNLKKEIIQPYSSSPLPRVTPTDEDSNEHAKGNKRSFSASSSPKNQISLRPQFSETRPAIDLRNAALRGGKVAQVLAAAAATHESNHINASRPVRTVRILKKQEEVQLDDDDDEPSIQNAIHRSGRGCTCKNSRCLKLYCDCFAAFQMCSDDCGCNSCLNLAKHSSERDEAIANVLKKNKYAFDVTKRVCKCQRSKCLKKYCECFNFSMNCSDACKCIDCANYLGSQELAAKRQQQAAVAAPPPVLVVNDRSESHQTNSPVPVAAPTAPTMSAQSVATADRLTNNTTTSVHQTLIAT</sequence>
<dbReference type="GO" id="GO:0005634">
    <property type="term" value="C:nucleus"/>
    <property type="evidence" value="ECO:0007669"/>
    <property type="project" value="UniProtKB-SubCell"/>
</dbReference>
<evidence type="ECO:0000256" key="2">
    <source>
        <dbReference type="ARBA" id="ARBA00007267"/>
    </source>
</evidence>
<dbReference type="Pfam" id="PF03638">
    <property type="entry name" value="TCR"/>
    <property type="match status" value="2"/>
</dbReference>
<dbReference type="AlphaFoldDB" id="A0A7S3NMQ1"/>
<dbReference type="InterPro" id="IPR028307">
    <property type="entry name" value="Lin-54_fam"/>
</dbReference>
<reference evidence="6" key="1">
    <citation type="submission" date="2021-01" db="EMBL/GenBank/DDBJ databases">
        <authorList>
            <person name="Corre E."/>
            <person name="Pelletier E."/>
            <person name="Niang G."/>
            <person name="Scheremetjew M."/>
            <person name="Finn R."/>
            <person name="Kale V."/>
            <person name="Holt S."/>
            <person name="Cochrane G."/>
            <person name="Meng A."/>
            <person name="Brown T."/>
            <person name="Cohen L."/>
        </authorList>
    </citation>
    <scope>NUCLEOTIDE SEQUENCE</scope>
    <source>
        <strain evidence="6">CCMP1510</strain>
    </source>
</reference>
<gene>
    <name evidence="6" type="ORF">ALAG00032_LOCUS11465</name>
</gene>
<proteinExistence type="inferred from homology"/>
<protein>
    <recommendedName>
        <fullName evidence="5">CRC domain-containing protein</fullName>
    </recommendedName>
</protein>
<dbReference type="InterPro" id="IPR005172">
    <property type="entry name" value="CRC"/>
</dbReference>
<comment type="subcellular location">
    <subcellularLocation>
        <location evidence="1">Nucleus</location>
    </subcellularLocation>
</comment>
<feature type="compositionally biased region" description="Basic and acidic residues" evidence="4">
    <location>
        <begin position="10"/>
        <end position="21"/>
    </location>
</feature>
<dbReference type="EMBL" id="HBIJ01017212">
    <property type="protein sequence ID" value="CAE0370686.1"/>
    <property type="molecule type" value="Transcribed_RNA"/>
</dbReference>
<dbReference type="PROSITE" id="PS51634">
    <property type="entry name" value="CRC"/>
    <property type="match status" value="1"/>
</dbReference>
<dbReference type="InterPro" id="IPR033467">
    <property type="entry name" value="Tesmin/TSO1-like_CXC"/>
</dbReference>
<feature type="compositionally biased region" description="Low complexity" evidence="4">
    <location>
        <begin position="170"/>
        <end position="179"/>
    </location>
</feature>
<evidence type="ECO:0000259" key="5">
    <source>
        <dbReference type="PROSITE" id="PS51634"/>
    </source>
</evidence>
<feature type="domain" description="CRC" evidence="5">
    <location>
        <begin position="387"/>
        <end position="488"/>
    </location>
</feature>
<dbReference type="PANTHER" id="PTHR12446">
    <property type="entry name" value="TESMIN/TSO1-RELATED"/>
    <property type="match status" value="1"/>
</dbReference>
<evidence type="ECO:0000256" key="1">
    <source>
        <dbReference type="ARBA" id="ARBA00004123"/>
    </source>
</evidence>
<comment type="similarity">
    <text evidence="2">Belongs to the lin-54 family.</text>
</comment>
<organism evidence="6">
    <name type="scientific">Aureoumbra lagunensis</name>
    <dbReference type="NCBI Taxonomy" id="44058"/>
    <lineage>
        <taxon>Eukaryota</taxon>
        <taxon>Sar</taxon>
        <taxon>Stramenopiles</taxon>
        <taxon>Ochrophyta</taxon>
        <taxon>Pelagophyceae</taxon>
        <taxon>Pelagomonadales</taxon>
        <taxon>Aureoumbra</taxon>
    </lineage>
</organism>
<dbReference type="GO" id="GO:0006355">
    <property type="term" value="P:regulation of DNA-templated transcription"/>
    <property type="evidence" value="ECO:0007669"/>
    <property type="project" value="TreeGrafter"/>
</dbReference>